<keyword evidence="3" id="KW-0408">Iron</keyword>
<dbReference type="Gene3D" id="3.20.20.70">
    <property type="entry name" value="Aldolase class I"/>
    <property type="match status" value="1"/>
</dbReference>
<dbReference type="InterPro" id="IPR050377">
    <property type="entry name" value="Radical_SAM_PqqE_MftC-like"/>
</dbReference>
<dbReference type="PANTHER" id="PTHR11228">
    <property type="entry name" value="RADICAL SAM DOMAIN PROTEIN"/>
    <property type="match status" value="1"/>
</dbReference>
<dbReference type="RefSeq" id="WP_316266081.1">
    <property type="nucleotide sequence ID" value="NZ_AP027742.1"/>
</dbReference>
<gene>
    <name evidence="6" type="ORF">Lac1_03230</name>
</gene>
<reference evidence="7" key="1">
    <citation type="journal article" date="2023" name="Int. J. Syst. Evol. Microbiol.">
        <title>Claveliimonas bilis gen. nov., sp. nov., deoxycholic acid-producing bacteria isolated from human faeces, and reclassification of Sellimonas monacensis Zenner et al. 2021 as Claveliimonas monacensis comb. nov.</title>
        <authorList>
            <person name="Hisatomi A."/>
            <person name="Kastawa N.W.E.P.G."/>
            <person name="Song I."/>
            <person name="Ohkuma M."/>
            <person name="Fukiya S."/>
            <person name="Sakamoto M."/>
        </authorList>
    </citation>
    <scope>NUCLEOTIDE SEQUENCE [LARGE SCALE GENOMIC DNA]</scope>
    <source>
        <strain evidence="7">12BBH14</strain>
    </source>
</reference>
<accession>A0ABN6YTI4</accession>
<dbReference type="EMBL" id="AP027742">
    <property type="protein sequence ID" value="BDZ76140.1"/>
    <property type="molecule type" value="Genomic_DNA"/>
</dbReference>
<dbReference type="InterPro" id="IPR058240">
    <property type="entry name" value="rSAM_sf"/>
</dbReference>
<evidence type="ECO:0000313" key="7">
    <source>
        <dbReference type="Proteomes" id="UP001305815"/>
    </source>
</evidence>
<evidence type="ECO:0000256" key="4">
    <source>
        <dbReference type="ARBA" id="ARBA00023014"/>
    </source>
</evidence>
<dbReference type="Pfam" id="PF04055">
    <property type="entry name" value="Radical_SAM"/>
    <property type="match status" value="1"/>
</dbReference>
<organism evidence="6 7">
    <name type="scientific">Claveliimonas bilis</name>
    <dbReference type="NCBI Taxonomy" id="3028070"/>
    <lineage>
        <taxon>Bacteria</taxon>
        <taxon>Bacillati</taxon>
        <taxon>Bacillota</taxon>
        <taxon>Clostridia</taxon>
        <taxon>Lachnospirales</taxon>
        <taxon>Lachnospiraceae</taxon>
        <taxon>Claveliimonas</taxon>
    </lineage>
</organism>
<sequence>MQIKREDLTKEYSNIFFHFDFSQRMELEYDHKSYELTDHTQLPELIEHSKAKGDYQISKIANNILAVYETEHQMETYSHTPVMIHMELSSFCDCECMMCKHCYEKNSDAQYLSRDKFHELKQYFAACRIVMINGYGEPFIHPQISEIISIFETYQVKIFTTTNLQHLPMDSLPKINKVFARMNVSCDGACAETYESIRRGASFAKFIKNLTILRENCPDVQLFMSVVAMRQNIEEAVSLVRMAKELGFEEIRFGRLGSNLFLGNEKDELIYYPNFAGRELERAKQEGERIGIRVVTPVIMQNNVIDCKKAEREREQIHEEPFYKGDKYYEGLAEKYKELKESHLFEPHLYSTEGAISCEGLCHWIGFGLYVNSSGKVRPCSEIPYNRGQEKREERIDHNYEELKTFRKKFISGEVPRVCMDCAFIMSDEIGCLKVNLREYKNYFLEKAGAGREE</sequence>
<dbReference type="InterPro" id="IPR007197">
    <property type="entry name" value="rSAM"/>
</dbReference>
<proteinExistence type="predicted"/>
<dbReference type="SMART" id="SM00729">
    <property type="entry name" value="Elp3"/>
    <property type="match status" value="1"/>
</dbReference>
<evidence type="ECO:0000313" key="6">
    <source>
        <dbReference type="EMBL" id="BDZ76140.1"/>
    </source>
</evidence>
<keyword evidence="1" id="KW-0949">S-adenosyl-L-methionine</keyword>
<dbReference type="InterPro" id="IPR006638">
    <property type="entry name" value="Elp3/MiaA/NifB-like_rSAM"/>
</dbReference>
<protein>
    <recommendedName>
        <fullName evidence="5">Elp3/MiaA/NifB-like radical SAM core domain-containing protein</fullName>
    </recommendedName>
</protein>
<dbReference type="InterPro" id="IPR013785">
    <property type="entry name" value="Aldolase_TIM"/>
</dbReference>
<evidence type="ECO:0000256" key="3">
    <source>
        <dbReference type="ARBA" id="ARBA00023004"/>
    </source>
</evidence>
<dbReference type="Proteomes" id="UP001305815">
    <property type="component" value="Chromosome"/>
</dbReference>
<keyword evidence="4" id="KW-0411">Iron-sulfur</keyword>
<evidence type="ECO:0000256" key="2">
    <source>
        <dbReference type="ARBA" id="ARBA00022723"/>
    </source>
</evidence>
<keyword evidence="2" id="KW-0479">Metal-binding</keyword>
<feature type="domain" description="Elp3/MiaA/NifB-like radical SAM core" evidence="5">
    <location>
        <begin position="79"/>
        <end position="283"/>
    </location>
</feature>
<dbReference type="SUPFAM" id="SSF102114">
    <property type="entry name" value="Radical SAM enzymes"/>
    <property type="match status" value="1"/>
</dbReference>
<keyword evidence="7" id="KW-1185">Reference proteome</keyword>
<dbReference type="PANTHER" id="PTHR11228:SF7">
    <property type="entry name" value="PQQA PEPTIDE CYCLASE"/>
    <property type="match status" value="1"/>
</dbReference>
<dbReference type="SFLD" id="SFLDS00029">
    <property type="entry name" value="Radical_SAM"/>
    <property type="match status" value="1"/>
</dbReference>
<evidence type="ECO:0000259" key="5">
    <source>
        <dbReference type="SMART" id="SM00729"/>
    </source>
</evidence>
<evidence type="ECO:0000256" key="1">
    <source>
        <dbReference type="ARBA" id="ARBA00022691"/>
    </source>
</evidence>
<name>A0ABN6YTI4_9FIRM</name>
<dbReference type="SFLD" id="SFLDG01067">
    <property type="entry name" value="SPASM/twitch_domain_containing"/>
    <property type="match status" value="1"/>
</dbReference>